<evidence type="ECO:0000259" key="1">
    <source>
        <dbReference type="Pfam" id="PF01965"/>
    </source>
</evidence>
<dbReference type="Proteomes" id="UP000554235">
    <property type="component" value="Unassembled WGS sequence"/>
</dbReference>
<evidence type="ECO:0000313" key="3">
    <source>
        <dbReference type="Proteomes" id="UP000554235"/>
    </source>
</evidence>
<dbReference type="InterPro" id="IPR002818">
    <property type="entry name" value="DJ-1/PfpI"/>
</dbReference>
<dbReference type="PANTHER" id="PTHR43130:SF7">
    <property type="entry name" value="DJ-1_PFPI DOMAIN-CONTAINING PROTEIN"/>
    <property type="match status" value="1"/>
</dbReference>
<dbReference type="InterPro" id="IPR029062">
    <property type="entry name" value="Class_I_gatase-like"/>
</dbReference>
<dbReference type="AlphaFoldDB" id="A0A8H4PKA9"/>
<feature type="domain" description="DJ-1/PfpI" evidence="1">
    <location>
        <begin position="56"/>
        <end position="189"/>
    </location>
</feature>
<organism evidence="2 3">
    <name type="scientific">Fusarium albosuccineum</name>
    <dbReference type="NCBI Taxonomy" id="1237068"/>
    <lineage>
        <taxon>Eukaryota</taxon>
        <taxon>Fungi</taxon>
        <taxon>Dikarya</taxon>
        <taxon>Ascomycota</taxon>
        <taxon>Pezizomycotina</taxon>
        <taxon>Sordariomycetes</taxon>
        <taxon>Hypocreomycetidae</taxon>
        <taxon>Hypocreales</taxon>
        <taxon>Nectriaceae</taxon>
        <taxon>Fusarium</taxon>
        <taxon>Fusarium decemcellulare species complex</taxon>
    </lineage>
</organism>
<dbReference type="Pfam" id="PF01965">
    <property type="entry name" value="DJ-1_PfpI"/>
    <property type="match status" value="1"/>
</dbReference>
<dbReference type="EMBL" id="JAADYS010000754">
    <property type="protein sequence ID" value="KAF4467387.1"/>
    <property type="molecule type" value="Genomic_DNA"/>
</dbReference>
<dbReference type="PANTHER" id="PTHR43130">
    <property type="entry name" value="ARAC-FAMILY TRANSCRIPTIONAL REGULATOR"/>
    <property type="match status" value="1"/>
</dbReference>
<reference evidence="2 3" key="1">
    <citation type="submission" date="2020-01" db="EMBL/GenBank/DDBJ databases">
        <title>Identification and distribution of gene clusters putatively required for synthesis of sphingolipid metabolism inhibitors in phylogenetically diverse species of the filamentous fungus Fusarium.</title>
        <authorList>
            <person name="Kim H.-S."/>
            <person name="Busman M."/>
            <person name="Brown D.W."/>
            <person name="Divon H."/>
            <person name="Uhlig S."/>
            <person name="Proctor R.H."/>
        </authorList>
    </citation>
    <scope>NUCLEOTIDE SEQUENCE [LARGE SCALE GENOMIC DNA]</scope>
    <source>
        <strain evidence="2 3">NRRL 20459</strain>
    </source>
</reference>
<dbReference type="SUPFAM" id="SSF52317">
    <property type="entry name" value="Class I glutamine amidotransferase-like"/>
    <property type="match status" value="1"/>
</dbReference>
<proteinExistence type="predicted"/>
<dbReference type="CDD" id="cd03139">
    <property type="entry name" value="GATase1_PfpI_2"/>
    <property type="match status" value="1"/>
</dbReference>
<dbReference type="Gene3D" id="3.40.50.880">
    <property type="match status" value="1"/>
</dbReference>
<sequence length="238" mass="26347">MAPIHVGALVYDYQAIDVIGQTDLLNSSGKALLKAISFFGPINKDIISRAPEFVFHHVGITKDPVKLLTSAITLVPTTTVDECPDIDILLVGGPDIVDFKLHPKFADYIRRHAASGKVLFTNCTGASVVASTGALDGKRATVNNVEFEWVKDKYPKVNWTREKKWVVDGNIWTGSGAVAGMDMVSHWIKENYGLDVLIQGAVGLDYEPRNDDGLFEVFPKRYDSKGQQISTHIFRYHK</sequence>
<keyword evidence="3" id="KW-1185">Reference proteome</keyword>
<gene>
    <name evidence="2" type="ORF">FALBO_5743</name>
</gene>
<comment type="caution">
    <text evidence="2">The sequence shown here is derived from an EMBL/GenBank/DDBJ whole genome shotgun (WGS) entry which is preliminary data.</text>
</comment>
<dbReference type="InterPro" id="IPR052158">
    <property type="entry name" value="INH-QAR"/>
</dbReference>
<protein>
    <recommendedName>
        <fullName evidence="1">DJ-1/PfpI domain-containing protein</fullName>
    </recommendedName>
</protein>
<name>A0A8H4PKA9_9HYPO</name>
<evidence type="ECO:0000313" key="2">
    <source>
        <dbReference type="EMBL" id="KAF4467387.1"/>
    </source>
</evidence>
<accession>A0A8H4PKA9</accession>
<dbReference type="OrthoDB" id="543156at2759"/>